<dbReference type="GO" id="GO:0016787">
    <property type="term" value="F:hydrolase activity"/>
    <property type="evidence" value="ECO:0007669"/>
    <property type="project" value="UniProtKB-KW"/>
</dbReference>
<sequence>LVRAITVPTLLLAGDAGPDFFRDTATRLTALLPDGRYTLLKGADHAAPPELVAPAVTAFLT</sequence>
<organism evidence="1 2">
    <name type="scientific">Actinomadura adrarensis</name>
    <dbReference type="NCBI Taxonomy" id="1819600"/>
    <lineage>
        <taxon>Bacteria</taxon>
        <taxon>Bacillati</taxon>
        <taxon>Actinomycetota</taxon>
        <taxon>Actinomycetes</taxon>
        <taxon>Streptosporangiales</taxon>
        <taxon>Thermomonosporaceae</taxon>
        <taxon>Actinomadura</taxon>
    </lineage>
</organism>
<dbReference type="InterPro" id="IPR029058">
    <property type="entry name" value="AB_hydrolase_fold"/>
</dbReference>
<reference evidence="2" key="1">
    <citation type="journal article" date="2019" name="Int. J. Syst. Evol. Microbiol.">
        <title>The Global Catalogue of Microorganisms (GCM) 10K type strain sequencing project: providing services to taxonomists for standard genome sequencing and annotation.</title>
        <authorList>
            <consortium name="The Broad Institute Genomics Platform"/>
            <consortium name="The Broad Institute Genome Sequencing Center for Infectious Disease"/>
            <person name="Wu L."/>
            <person name="Ma J."/>
        </authorList>
    </citation>
    <scope>NUCLEOTIDE SEQUENCE [LARGE SCALE GENOMIC DNA]</scope>
    <source>
        <strain evidence="2">JCM 31696</strain>
    </source>
</reference>
<name>A0ABW3CMA1_9ACTN</name>
<keyword evidence="2" id="KW-1185">Reference proteome</keyword>
<evidence type="ECO:0000313" key="1">
    <source>
        <dbReference type="EMBL" id="MFD0854917.1"/>
    </source>
</evidence>
<feature type="non-terminal residue" evidence="1">
    <location>
        <position position="1"/>
    </location>
</feature>
<protein>
    <submittedName>
        <fullName evidence="1">Alpha/beta fold hydrolase</fullName>
    </submittedName>
</protein>
<dbReference type="Proteomes" id="UP001597083">
    <property type="component" value="Unassembled WGS sequence"/>
</dbReference>
<comment type="caution">
    <text evidence="1">The sequence shown here is derived from an EMBL/GenBank/DDBJ whole genome shotgun (WGS) entry which is preliminary data.</text>
</comment>
<gene>
    <name evidence="1" type="ORF">ACFQ07_21935</name>
</gene>
<proteinExistence type="predicted"/>
<dbReference type="SUPFAM" id="SSF53474">
    <property type="entry name" value="alpha/beta-Hydrolases"/>
    <property type="match status" value="1"/>
</dbReference>
<dbReference type="EMBL" id="JBHTIR010003255">
    <property type="protein sequence ID" value="MFD0854917.1"/>
    <property type="molecule type" value="Genomic_DNA"/>
</dbReference>
<keyword evidence="1" id="KW-0378">Hydrolase</keyword>
<accession>A0ABW3CMA1</accession>
<evidence type="ECO:0000313" key="2">
    <source>
        <dbReference type="Proteomes" id="UP001597083"/>
    </source>
</evidence>
<dbReference type="Gene3D" id="3.40.50.1820">
    <property type="entry name" value="alpha/beta hydrolase"/>
    <property type="match status" value="1"/>
</dbReference>